<proteinExistence type="predicted"/>
<name>A0ABR1D1R5_NECAM</name>
<sequence length="205" mass="23100">MLMCLKPYHHVKILKLLTTAVFAVERMVAVFVAALLASLFTEGSADCVDLESLGSVESERLQLHHAVYRLIEAELALKLHKVRNNETIHWENFLDGAGKRIVEHNSSSCVRQVMESLTIELDVTESEEVPSIITPHIFDAVFKLAKVLVKICPISEEMEVLQNLANDSSKNTTDVHGNFRTERTKLVEVMMAISHKFPTRPQCSF</sequence>
<keyword evidence="2" id="KW-1185">Reference proteome</keyword>
<reference evidence="1 2" key="1">
    <citation type="submission" date="2023-08" db="EMBL/GenBank/DDBJ databases">
        <title>A Necator americanus chromosomal reference genome.</title>
        <authorList>
            <person name="Ilik V."/>
            <person name="Petrzelkova K.J."/>
            <person name="Pardy F."/>
            <person name="Fuh T."/>
            <person name="Niatou-Singa F.S."/>
            <person name="Gouil Q."/>
            <person name="Baker L."/>
            <person name="Ritchie M.E."/>
            <person name="Jex A.R."/>
            <person name="Gazzola D."/>
            <person name="Li H."/>
            <person name="Toshio Fujiwara R."/>
            <person name="Zhan B."/>
            <person name="Aroian R.V."/>
            <person name="Pafco B."/>
            <person name="Schwarz E.M."/>
        </authorList>
    </citation>
    <scope>NUCLEOTIDE SEQUENCE [LARGE SCALE GENOMIC DNA]</scope>
    <source>
        <strain evidence="1 2">Aroian</strain>
        <tissue evidence="1">Whole animal</tissue>
    </source>
</reference>
<comment type="caution">
    <text evidence="1">The sequence shown here is derived from an EMBL/GenBank/DDBJ whole genome shotgun (WGS) entry which is preliminary data.</text>
</comment>
<dbReference type="Proteomes" id="UP001303046">
    <property type="component" value="Unassembled WGS sequence"/>
</dbReference>
<accession>A0ABR1D1R5</accession>
<dbReference type="EMBL" id="JAVFWL010000003">
    <property type="protein sequence ID" value="KAK6744484.1"/>
    <property type="molecule type" value="Genomic_DNA"/>
</dbReference>
<evidence type="ECO:0000313" key="2">
    <source>
        <dbReference type="Proteomes" id="UP001303046"/>
    </source>
</evidence>
<protein>
    <submittedName>
        <fullName evidence="1">Uncharacterized protein</fullName>
    </submittedName>
</protein>
<gene>
    <name evidence="1" type="primary">Necator_chrIII.g12054</name>
    <name evidence="1" type="ORF">RB195_011288</name>
</gene>
<organism evidence="1 2">
    <name type="scientific">Necator americanus</name>
    <name type="common">Human hookworm</name>
    <dbReference type="NCBI Taxonomy" id="51031"/>
    <lineage>
        <taxon>Eukaryota</taxon>
        <taxon>Metazoa</taxon>
        <taxon>Ecdysozoa</taxon>
        <taxon>Nematoda</taxon>
        <taxon>Chromadorea</taxon>
        <taxon>Rhabditida</taxon>
        <taxon>Rhabditina</taxon>
        <taxon>Rhabditomorpha</taxon>
        <taxon>Strongyloidea</taxon>
        <taxon>Ancylostomatidae</taxon>
        <taxon>Bunostominae</taxon>
        <taxon>Necator</taxon>
    </lineage>
</organism>
<evidence type="ECO:0000313" key="1">
    <source>
        <dbReference type="EMBL" id="KAK6744484.1"/>
    </source>
</evidence>